<dbReference type="Gene3D" id="1.20.120.740">
    <property type="entry name" value="YgfB uncharacterised protein family UPF0149, PF03695"/>
    <property type="match status" value="1"/>
</dbReference>
<evidence type="ECO:0000313" key="2">
    <source>
        <dbReference type="EMBL" id="KTC86858.1"/>
    </source>
</evidence>
<dbReference type="PANTHER" id="PTHR37528:SF1">
    <property type="entry name" value="UPF0149 PROTEIN YGFB"/>
    <property type="match status" value="1"/>
</dbReference>
<dbReference type="EMBL" id="LNXV01000003">
    <property type="protein sequence ID" value="KTC86858.1"/>
    <property type="molecule type" value="Genomic_DNA"/>
</dbReference>
<dbReference type="PANTHER" id="PTHR37528">
    <property type="entry name" value="UPF0149 PROTEIN YGFB"/>
    <property type="match status" value="1"/>
</dbReference>
<dbReference type="PATRIC" id="fig|29422.6.peg.88"/>
<gene>
    <name evidence="2" type="ORF">Lbru_0087</name>
</gene>
<name>A0A0W0STZ1_9GAMM</name>
<keyword evidence="3" id="KW-1185">Reference proteome</keyword>
<comment type="caution">
    <text evidence="2">The sequence shown here is derived from an EMBL/GenBank/DDBJ whole genome shotgun (WGS) entry which is preliminary data.</text>
</comment>
<dbReference type="RefSeq" id="WP_058440210.1">
    <property type="nucleotide sequence ID" value="NZ_CAAAHU010000001.1"/>
</dbReference>
<dbReference type="Pfam" id="PF03695">
    <property type="entry name" value="UPF0149"/>
    <property type="match status" value="1"/>
</dbReference>
<dbReference type="InterPro" id="IPR011978">
    <property type="entry name" value="YgfB-like"/>
</dbReference>
<dbReference type="STRING" id="29422.Lbru_0087"/>
<dbReference type="InterPro" id="IPR036255">
    <property type="entry name" value="YgfB-like_sf"/>
</dbReference>
<proteinExistence type="inferred from homology"/>
<dbReference type="GO" id="GO:0005829">
    <property type="term" value="C:cytosol"/>
    <property type="evidence" value="ECO:0007669"/>
    <property type="project" value="TreeGrafter"/>
</dbReference>
<evidence type="ECO:0000313" key="3">
    <source>
        <dbReference type="Proteomes" id="UP000054742"/>
    </source>
</evidence>
<dbReference type="Proteomes" id="UP000054742">
    <property type="component" value="Unassembled WGS sequence"/>
</dbReference>
<organism evidence="2 3">
    <name type="scientific">Legionella brunensis</name>
    <dbReference type="NCBI Taxonomy" id="29422"/>
    <lineage>
        <taxon>Bacteria</taxon>
        <taxon>Pseudomonadati</taxon>
        <taxon>Pseudomonadota</taxon>
        <taxon>Gammaproteobacteria</taxon>
        <taxon>Legionellales</taxon>
        <taxon>Legionellaceae</taxon>
        <taxon>Legionella</taxon>
    </lineage>
</organism>
<comment type="similarity">
    <text evidence="1">Belongs to the UPF0149 family.</text>
</comment>
<evidence type="ECO:0008006" key="4">
    <source>
        <dbReference type="Google" id="ProtNLM"/>
    </source>
</evidence>
<evidence type="ECO:0000256" key="1">
    <source>
        <dbReference type="ARBA" id="ARBA00038308"/>
    </source>
</evidence>
<protein>
    <recommendedName>
        <fullName evidence="4">YecA family protein</fullName>
    </recommendedName>
</protein>
<sequence length="194" mass="21687">MPIETTALHLPAYQTFMDTIAVLALPISGSELHGVMCGYLCAGVPTEGEAYLRALMVKNKKDDVTRAAALAMFDVFSISQQQLANFDFEFQLLLPDEQESLVVRAQAFSEWCEGFTQGMTMAGVSYEQLQEEEAQEALQHILEFAQLDYETLEVDEEDEKALVEVSEYARMAVLRIYGDLLDDTKRGNSSQTAH</sequence>
<dbReference type="NCBIfam" id="TIGR02292">
    <property type="entry name" value="ygfB_yecA"/>
    <property type="match status" value="1"/>
</dbReference>
<dbReference type="AlphaFoldDB" id="A0A0W0STZ1"/>
<dbReference type="SUPFAM" id="SSF101327">
    <property type="entry name" value="YgfB-like"/>
    <property type="match status" value="1"/>
</dbReference>
<accession>A0A0W0STZ1</accession>
<dbReference type="OrthoDB" id="9783391at2"/>
<reference evidence="2 3" key="1">
    <citation type="submission" date="2015-11" db="EMBL/GenBank/DDBJ databases">
        <title>Genomic analysis of 38 Legionella species identifies large and diverse effector repertoires.</title>
        <authorList>
            <person name="Burstein D."/>
            <person name="Amaro F."/>
            <person name="Zusman T."/>
            <person name="Lifshitz Z."/>
            <person name="Cohen O."/>
            <person name="Gilbert J.A."/>
            <person name="Pupko T."/>
            <person name="Shuman H.A."/>
            <person name="Segal G."/>
        </authorList>
    </citation>
    <scope>NUCLEOTIDE SEQUENCE [LARGE SCALE GENOMIC DNA]</scope>
    <source>
        <strain evidence="2 3">ATCC 43878</strain>
    </source>
</reference>